<feature type="domain" description="Glutamine amidotransferase" evidence="14">
    <location>
        <begin position="33"/>
        <end position="219"/>
    </location>
</feature>
<keyword evidence="15" id="KW-0808">Transferase</keyword>
<dbReference type="EC" id="3.5.1.2" evidence="11"/>
<reference evidence="15 16" key="1">
    <citation type="submission" date="2020-08" db="EMBL/GenBank/DDBJ databases">
        <title>Genomic Encyclopedia of Archaeal and Bacterial Type Strains, Phase II (KMG-II): from individual species to whole genera.</title>
        <authorList>
            <person name="Goeker M."/>
        </authorList>
    </citation>
    <scope>NUCLEOTIDE SEQUENCE [LARGE SCALE GENOMIC DNA]</scope>
    <source>
        <strain evidence="15 16">DSM 23288</strain>
    </source>
</reference>
<sequence>MTGTPQTGRASSPGEFLQGDARPQAAASPKIAILDYGMGNRRSVEKAFEQVGARPLITRDHDAARAADGVVVPGVGAFPRAMRNLRELGLDELVRERAAAGVPVLGICLGMQLLFERSVEVEPAEGLGLLGGHVRPLDARGQRVPHIGWNVVRFEHATRLNAGLPQEVAFYHVHSFVVEPSDAGDALGTAEYGERFVSAVARGNVYGVQFHPEKSSRLGLRLLQSFSAACEGAADPSSHDTTRAA</sequence>
<organism evidence="15 16">
    <name type="scientific">Conexibacter arvalis</name>
    <dbReference type="NCBI Taxonomy" id="912552"/>
    <lineage>
        <taxon>Bacteria</taxon>
        <taxon>Bacillati</taxon>
        <taxon>Actinomycetota</taxon>
        <taxon>Thermoleophilia</taxon>
        <taxon>Solirubrobacterales</taxon>
        <taxon>Conexibacteraceae</taxon>
        <taxon>Conexibacter</taxon>
    </lineage>
</organism>
<dbReference type="InterPro" id="IPR010139">
    <property type="entry name" value="Imidazole-glycPsynth_HisH"/>
</dbReference>
<evidence type="ECO:0000313" key="15">
    <source>
        <dbReference type="EMBL" id="MBB4663662.1"/>
    </source>
</evidence>
<dbReference type="SUPFAM" id="SSF52317">
    <property type="entry name" value="Class I glutamine amidotransferase-like"/>
    <property type="match status" value="1"/>
</dbReference>
<dbReference type="GO" id="GO:0000105">
    <property type="term" value="P:L-histidine biosynthetic process"/>
    <property type="evidence" value="ECO:0007669"/>
    <property type="project" value="UniProtKB-UniRule"/>
</dbReference>
<dbReference type="EMBL" id="JACHNU010000004">
    <property type="protein sequence ID" value="MBB4663662.1"/>
    <property type="molecule type" value="Genomic_DNA"/>
</dbReference>
<evidence type="ECO:0000256" key="6">
    <source>
        <dbReference type="ARBA" id="ARBA00023102"/>
    </source>
</evidence>
<dbReference type="GO" id="GO:0005737">
    <property type="term" value="C:cytoplasm"/>
    <property type="evidence" value="ECO:0007669"/>
    <property type="project" value="UniProtKB-SubCell"/>
</dbReference>
<keyword evidence="4 11" id="KW-0378">Hydrolase</keyword>
<comment type="catalytic activity">
    <reaction evidence="9 11">
        <text>5-[(5-phospho-1-deoxy-D-ribulos-1-ylimino)methylamino]-1-(5-phospho-beta-D-ribosyl)imidazole-4-carboxamide + L-glutamine = D-erythro-1-(imidazol-4-yl)glycerol 3-phosphate + 5-amino-1-(5-phospho-beta-D-ribosyl)imidazole-4-carboxamide + L-glutamate + H(+)</text>
        <dbReference type="Rhea" id="RHEA:24793"/>
        <dbReference type="ChEBI" id="CHEBI:15378"/>
        <dbReference type="ChEBI" id="CHEBI:29985"/>
        <dbReference type="ChEBI" id="CHEBI:58278"/>
        <dbReference type="ChEBI" id="CHEBI:58359"/>
        <dbReference type="ChEBI" id="CHEBI:58475"/>
        <dbReference type="ChEBI" id="CHEBI:58525"/>
        <dbReference type="EC" id="4.3.2.10"/>
    </reaction>
</comment>
<feature type="active site" description="Nucleophile" evidence="11 12">
    <location>
        <position position="108"/>
    </location>
</feature>
<keyword evidence="11" id="KW-0963">Cytoplasm</keyword>
<dbReference type="GO" id="GO:0004359">
    <property type="term" value="F:glutaminase activity"/>
    <property type="evidence" value="ECO:0007669"/>
    <property type="project" value="UniProtKB-EC"/>
</dbReference>
<comment type="caution">
    <text evidence="15">The sequence shown here is derived from an EMBL/GenBank/DDBJ whole genome shotgun (WGS) entry which is preliminary data.</text>
</comment>
<dbReference type="HAMAP" id="MF_00278">
    <property type="entry name" value="HisH"/>
    <property type="match status" value="1"/>
</dbReference>
<dbReference type="RefSeq" id="WP_343075607.1">
    <property type="nucleotide sequence ID" value="NZ_JACHNU010000004.1"/>
</dbReference>
<evidence type="ECO:0000256" key="12">
    <source>
        <dbReference type="PIRSR" id="PIRSR000495-1"/>
    </source>
</evidence>
<dbReference type="Pfam" id="PF00117">
    <property type="entry name" value="GATase"/>
    <property type="match status" value="1"/>
</dbReference>
<evidence type="ECO:0000256" key="4">
    <source>
        <dbReference type="ARBA" id="ARBA00022801"/>
    </source>
</evidence>
<evidence type="ECO:0000256" key="11">
    <source>
        <dbReference type="HAMAP-Rule" id="MF_00278"/>
    </source>
</evidence>
<name>A0A840IFM9_9ACTN</name>
<comment type="subunit">
    <text evidence="2 11">Heterodimer of HisH and HisF.</text>
</comment>
<keyword evidence="5 11" id="KW-0315">Glutamine amidotransferase</keyword>
<dbReference type="AlphaFoldDB" id="A0A840IFM9"/>
<keyword evidence="6 11" id="KW-0368">Histidine biosynthesis</keyword>
<dbReference type="PROSITE" id="PS51273">
    <property type="entry name" value="GATASE_TYPE_1"/>
    <property type="match status" value="1"/>
</dbReference>
<dbReference type="PANTHER" id="PTHR42701">
    <property type="entry name" value="IMIDAZOLE GLYCEROL PHOSPHATE SYNTHASE SUBUNIT HISH"/>
    <property type="match status" value="1"/>
</dbReference>
<feature type="active site" evidence="11 12">
    <location>
        <position position="213"/>
    </location>
</feature>
<evidence type="ECO:0000256" key="9">
    <source>
        <dbReference type="ARBA" id="ARBA00047838"/>
    </source>
</evidence>
<keyword evidence="7 11" id="KW-0456">Lyase</keyword>
<evidence type="ECO:0000256" key="2">
    <source>
        <dbReference type="ARBA" id="ARBA00011152"/>
    </source>
</evidence>
<dbReference type="PIRSF" id="PIRSF000495">
    <property type="entry name" value="Amidotransf_hisH"/>
    <property type="match status" value="1"/>
</dbReference>
<evidence type="ECO:0000256" key="10">
    <source>
        <dbReference type="ARBA" id="ARBA00049534"/>
    </source>
</evidence>
<evidence type="ECO:0000313" key="16">
    <source>
        <dbReference type="Proteomes" id="UP000585272"/>
    </source>
</evidence>
<accession>A0A840IFM9</accession>
<evidence type="ECO:0000256" key="1">
    <source>
        <dbReference type="ARBA" id="ARBA00005091"/>
    </source>
</evidence>
<comment type="subcellular location">
    <subcellularLocation>
        <location evidence="11">Cytoplasm</location>
    </subcellularLocation>
</comment>
<comment type="pathway">
    <text evidence="1 11">Amino-acid biosynthesis; L-histidine biosynthesis; L-histidine from 5-phospho-alpha-D-ribose 1-diphosphate: step 5/9.</text>
</comment>
<dbReference type="UniPathway" id="UPA00031">
    <property type="reaction ID" value="UER00010"/>
</dbReference>
<comment type="catalytic activity">
    <reaction evidence="10 11">
        <text>L-glutamine + H2O = L-glutamate + NH4(+)</text>
        <dbReference type="Rhea" id="RHEA:15889"/>
        <dbReference type="ChEBI" id="CHEBI:15377"/>
        <dbReference type="ChEBI" id="CHEBI:28938"/>
        <dbReference type="ChEBI" id="CHEBI:29985"/>
        <dbReference type="ChEBI" id="CHEBI:58359"/>
        <dbReference type="EC" id="3.5.1.2"/>
    </reaction>
</comment>
<gene>
    <name evidence="11" type="primary">hisH</name>
    <name evidence="15" type="ORF">BDZ31_003257</name>
</gene>
<evidence type="ECO:0000256" key="8">
    <source>
        <dbReference type="ARBA" id="ARBA00025299"/>
    </source>
</evidence>
<comment type="function">
    <text evidence="8 11">IGPS catalyzes the conversion of PRFAR and glutamine to IGP, AICAR and glutamate. The HisH subunit catalyzes the hydrolysis of glutamine to glutamate and ammonia as part of the synthesis of IGP and AICAR. The resulting ammonia molecule is channeled to the active site of HisF.</text>
</comment>
<evidence type="ECO:0000256" key="7">
    <source>
        <dbReference type="ARBA" id="ARBA00023239"/>
    </source>
</evidence>
<dbReference type="CDD" id="cd01748">
    <property type="entry name" value="GATase1_IGP_Synthase"/>
    <property type="match status" value="1"/>
</dbReference>
<feature type="compositionally biased region" description="Polar residues" evidence="13">
    <location>
        <begin position="1"/>
        <end position="10"/>
    </location>
</feature>
<dbReference type="EC" id="4.3.2.10" evidence="11"/>
<dbReference type="Gene3D" id="3.40.50.880">
    <property type="match status" value="1"/>
</dbReference>
<proteinExistence type="inferred from homology"/>
<dbReference type="InterPro" id="IPR029062">
    <property type="entry name" value="Class_I_gatase-like"/>
</dbReference>
<feature type="active site" evidence="11 12">
    <location>
        <position position="211"/>
    </location>
</feature>
<dbReference type="Proteomes" id="UP000585272">
    <property type="component" value="Unassembled WGS sequence"/>
</dbReference>
<dbReference type="PROSITE" id="PS51274">
    <property type="entry name" value="GATASE_COBBQ"/>
    <property type="match status" value="1"/>
</dbReference>
<keyword evidence="3 11" id="KW-0028">Amino-acid biosynthesis</keyword>
<keyword evidence="16" id="KW-1185">Reference proteome</keyword>
<evidence type="ECO:0000259" key="14">
    <source>
        <dbReference type="Pfam" id="PF00117"/>
    </source>
</evidence>
<dbReference type="NCBIfam" id="TIGR01855">
    <property type="entry name" value="IMP_synth_hisH"/>
    <property type="match status" value="1"/>
</dbReference>
<evidence type="ECO:0000256" key="13">
    <source>
        <dbReference type="SAM" id="MobiDB-lite"/>
    </source>
</evidence>
<evidence type="ECO:0000256" key="3">
    <source>
        <dbReference type="ARBA" id="ARBA00022605"/>
    </source>
</evidence>
<dbReference type="GO" id="GO:0000107">
    <property type="term" value="F:imidazoleglycerol-phosphate synthase activity"/>
    <property type="evidence" value="ECO:0007669"/>
    <property type="project" value="UniProtKB-UniRule"/>
</dbReference>
<feature type="region of interest" description="Disordered" evidence="13">
    <location>
        <begin position="1"/>
        <end position="24"/>
    </location>
</feature>
<dbReference type="PANTHER" id="PTHR42701:SF1">
    <property type="entry name" value="IMIDAZOLE GLYCEROL PHOSPHATE SYNTHASE SUBUNIT HISH"/>
    <property type="match status" value="1"/>
</dbReference>
<dbReference type="InterPro" id="IPR017926">
    <property type="entry name" value="GATASE"/>
</dbReference>
<protein>
    <recommendedName>
        <fullName evidence="11">Imidazole glycerol phosphate synthase subunit HisH</fullName>
        <ecNumber evidence="11">4.3.2.10</ecNumber>
    </recommendedName>
    <alternativeName>
        <fullName evidence="11">IGP synthase glutaminase subunit</fullName>
        <ecNumber evidence="11">3.5.1.2</ecNumber>
    </alternativeName>
    <alternativeName>
        <fullName evidence="11">IGP synthase subunit HisH</fullName>
    </alternativeName>
    <alternativeName>
        <fullName evidence="11">ImGP synthase subunit HisH</fullName>
        <shortName evidence="11">IGPS subunit HisH</shortName>
    </alternativeName>
</protein>
<keyword evidence="15" id="KW-0328">Glycosyltransferase</keyword>
<dbReference type="GO" id="GO:0016829">
    <property type="term" value="F:lyase activity"/>
    <property type="evidence" value="ECO:0007669"/>
    <property type="project" value="UniProtKB-KW"/>
</dbReference>
<evidence type="ECO:0000256" key="5">
    <source>
        <dbReference type="ARBA" id="ARBA00022962"/>
    </source>
</evidence>